<feature type="compositionally biased region" description="Basic and acidic residues" evidence="1">
    <location>
        <begin position="331"/>
        <end position="341"/>
    </location>
</feature>
<feature type="region of interest" description="Disordered" evidence="1">
    <location>
        <begin position="495"/>
        <end position="550"/>
    </location>
</feature>
<accession>A0A165MC36</accession>
<dbReference type="PANTHER" id="PTHR42107">
    <property type="entry name" value="YALI0D24453P"/>
    <property type="match status" value="1"/>
</dbReference>
<reference evidence="2 3" key="1">
    <citation type="journal article" date="2016" name="Mol. Biol. Evol.">
        <title>Comparative Genomics of Early-Diverging Mushroom-Forming Fungi Provides Insights into the Origins of Lignocellulose Decay Capabilities.</title>
        <authorList>
            <person name="Nagy L.G."/>
            <person name="Riley R."/>
            <person name="Tritt A."/>
            <person name="Adam C."/>
            <person name="Daum C."/>
            <person name="Floudas D."/>
            <person name="Sun H."/>
            <person name="Yadav J.S."/>
            <person name="Pangilinan J."/>
            <person name="Larsson K.H."/>
            <person name="Matsuura K."/>
            <person name="Barry K."/>
            <person name="Labutti K."/>
            <person name="Kuo R."/>
            <person name="Ohm R.A."/>
            <person name="Bhattacharya S.S."/>
            <person name="Shirouzu T."/>
            <person name="Yoshinaga Y."/>
            <person name="Martin F.M."/>
            <person name="Grigoriev I.V."/>
            <person name="Hibbett D.S."/>
        </authorList>
    </citation>
    <scope>NUCLEOTIDE SEQUENCE [LARGE SCALE GENOMIC DNA]</scope>
    <source>
        <strain evidence="2 3">HHB12029</strain>
    </source>
</reference>
<feature type="compositionally biased region" description="Basic and acidic residues" evidence="1">
    <location>
        <begin position="431"/>
        <end position="444"/>
    </location>
</feature>
<dbReference type="OrthoDB" id="205403at2759"/>
<evidence type="ECO:0008006" key="4">
    <source>
        <dbReference type="Google" id="ProtNLM"/>
    </source>
</evidence>
<organism evidence="2 3">
    <name type="scientific">Exidia glandulosa HHB12029</name>
    <dbReference type="NCBI Taxonomy" id="1314781"/>
    <lineage>
        <taxon>Eukaryota</taxon>
        <taxon>Fungi</taxon>
        <taxon>Dikarya</taxon>
        <taxon>Basidiomycota</taxon>
        <taxon>Agaricomycotina</taxon>
        <taxon>Agaricomycetes</taxon>
        <taxon>Auriculariales</taxon>
        <taxon>Exidiaceae</taxon>
        <taxon>Exidia</taxon>
    </lineage>
</organism>
<feature type="region of interest" description="Disordered" evidence="1">
    <location>
        <begin position="331"/>
        <end position="459"/>
    </location>
</feature>
<dbReference type="AlphaFoldDB" id="A0A165MC36"/>
<proteinExistence type="predicted"/>
<dbReference type="InParanoid" id="A0A165MC36"/>
<dbReference type="EMBL" id="KV425913">
    <property type="protein sequence ID" value="KZV99048.1"/>
    <property type="molecule type" value="Genomic_DNA"/>
</dbReference>
<feature type="region of interest" description="Disordered" evidence="1">
    <location>
        <begin position="196"/>
        <end position="218"/>
    </location>
</feature>
<feature type="compositionally biased region" description="Acidic residues" evidence="1">
    <location>
        <begin position="360"/>
        <end position="381"/>
    </location>
</feature>
<gene>
    <name evidence="2" type="ORF">EXIGLDRAFT_763045</name>
</gene>
<dbReference type="PANTHER" id="PTHR42107:SF1">
    <property type="entry name" value="WHIM1 DOMAIN-CONTAINING PROTEIN"/>
    <property type="match status" value="1"/>
</dbReference>
<evidence type="ECO:0000313" key="2">
    <source>
        <dbReference type="EMBL" id="KZV99048.1"/>
    </source>
</evidence>
<evidence type="ECO:0000256" key="1">
    <source>
        <dbReference type="SAM" id="MobiDB-lite"/>
    </source>
</evidence>
<feature type="region of interest" description="Disordered" evidence="1">
    <location>
        <begin position="1"/>
        <end position="44"/>
    </location>
</feature>
<sequence length="550" mass="61377">MSRTAQTQRPSPKPKTAAAAGNGREASQPDAPKRGHVCPPSTATHPRDRWETAFVYAFVKKFVLGGKDKTQIQGLYSVVDLEDALLSNQPIPLLEQILGKFVKNLRPKKGSGPAESISHTVSLVVADYLKLPERSIFWDEQLEVNMHPLGDDVGFFSAPWDTKLRILRQMVEWQLSHCATVREKLDVAWGVQHNLHKRKPGDPVTKPPPPDDPDSKESLTMIPIGQDINKRRYWIVDDTPRLYASSNPWKVTATFETVAVTVEEYAKVIETLKESTPPEEPGSKRKKFEKMHLDLIKKLEDRAELVADELTRIERARSREARIRKEAALARQAAETRETRTRRQTTKATYVYNDAASDHEQDDGDDFVMHDQEDDEDEDDFGSVASGSVARRRSTRKAALNANGKRAAPIDDWQGGERRSTRQLAAVLAQQEKERETKRARTKSESPPPIELPTTGGNFPVVREKHKVVKDNELVVDEVAGKKKSKFWVYAVETANGTNGALPVEDGKSTETSVDDESAKGPFGRRKAGDGQSGVSSATSVDMDISDEEK</sequence>
<dbReference type="Proteomes" id="UP000077266">
    <property type="component" value="Unassembled WGS sequence"/>
</dbReference>
<dbReference type="STRING" id="1314781.A0A165MC36"/>
<evidence type="ECO:0000313" key="3">
    <source>
        <dbReference type="Proteomes" id="UP000077266"/>
    </source>
</evidence>
<protein>
    <recommendedName>
        <fullName evidence="4">WHIM1 domain-containing protein</fullName>
    </recommendedName>
</protein>
<feature type="compositionally biased region" description="Polar residues" evidence="1">
    <location>
        <begin position="1"/>
        <end position="10"/>
    </location>
</feature>
<keyword evidence="3" id="KW-1185">Reference proteome</keyword>
<name>A0A165MC36_EXIGL</name>